<reference evidence="2" key="1">
    <citation type="journal article" date="2009" name="Rice">
        <title>De Novo Next Generation Sequencing of Plant Genomes.</title>
        <authorList>
            <person name="Rounsley S."/>
            <person name="Marri P.R."/>
            <person name="Yu Y."/>
            <person name="He R."/>
            <person name="Sisneros N."/>
            <person name="Goicoechea J.L."/>
            <person name="Lee S.J."/>
            <person name="Angelova A."/>
            <person name="Kudrna D."/>
            <person name="Luo M."/>
            <person name="Affourtit J."/>
            <person name="Desany B."/>
            <person name="Knight J."/>
            <person name="Niazi F."/>
            <person name="Egholm M."/>
            <person name="Wing R.A."/>
        </authorList>
    </citation>
    <scope>NUCLEOTIDE SEQUENCE [LARGE SCALE GENOMIC DNA]</scope>
    <source>
        <strain evidence="2">cv. IRGC 105608</strain>
    </source>
</reference>
<dbReference type="Proteomes" id="UP000026960">
    <property type="component" value="Chromosome 10"/>
</dbReference>
<dbReference type="EnsemblPlants" id="OBART10G04650.1">
    <property type="protein sequence ID" value="OBART10G04650.1"/>
    <property type="gene ID" value="OBART10G04650"/>
</dbReference>
<organism evidence="2">
    <name type="scientific">Oryza barthii</name>
    <dbReference type="NCBI Taxonomy" id="65489"/>
    <lineage>
        <taxon>Eukaryota</taxon>
        <taxon>Viridiplantae</taxon>
        <taxon>Streptophyta</taxon>
        <taxon>Embryophyta</taxon>
        <taxon>Tracheophyta</taxon>
        <taxon>Spermatophyta</taxon>
        <taxon>Magnoliopsida</taxon>
        <taxon>Liliopsida</taxon>
        <taxon>Poales</taxon>
        <taxon>Poaceae</taxon>
        <taxon>BOP clade</taxon>
        <taxon>Oryzoideae</taxon>
        <taxon>Oryzeae</taxon>
        <taxon>Oryzinae</taxon>
        <taxon>Oryza</taxon>
    </lineage>
</organism>
<dbReference type="AlphaFoldDB" id="A0A0D3HBX0"/>
<dbReference type="Gramene" id="OBART10G04650.1">
    <property type="protein sequence ID" value="OBART10G04650.1"/>
    <property type="gene ID" value="OBART10G04650"/>
</dbReference>
<dbReference type="HOGENOM" id="CLU_3411144_0_0_1"/>
<feature type="region of interest" description="Disordered" evidence="1">
    <location>
        <begin position="1"/>
        <end position="29"/>
    </location>
</feature>
<evidence type="ECO:0000313" key="2">
    <source>
        <dbReference type="EnsemblPlants" id="OBART10G04650.1"/>
    </source>
</evidence>
<keyword evidence="3" id="KW-1185">Reference proteome</keyword>
<evidence type="ECO:0000256" key="1">
    <source>
        <dbReference type="SAM" id="MobiDB-lite"/>
    </source>
</evidence>
<name>A0A0D3HBX0_9ORYZ</name>
<proteinExistence type="predicted"/>
<dbReference type="PaxDb" id="65489-OBART10G04650.1"/>
<protein>
    <submittedName>
        <fullName evidence="2">Uncharacterized protein</fullName>
    </submittedName>
</protein>
<evidence type="ECO:0000313" key="3">
    <source>
        <dbReference type="Proteomes" id="UP000026960"/>
    </source>
</evidence>
<sequence>MPHKRSCSPESLEDLDGCLPDPWLGSQIE</sequence>
<accession>A0A0D3HBX0</accession>
<reference evidence="2" key="2">
    <citation type="submission" date="2015-03" db="UniProtKB">
        <authorList>
            <consortium name="EnsemblPlants"/>
        </authorList>
    </citation>
    <scope>IDENTIFICATION</scope>
</reference>